<keyword evidence="2" id="KW-0802">TPR repeat</keyword>
<organism evidence="5 6">
    <name type="scientific">Galendromus occidentalis</name>
    <name type="common">western predatory mite</name>
    <dbReference type="NCBI Taxonomy" id="34638"/>
    <lineage>
        <taxon>Eukaryota</taxon>
        <taxon>Metazoa</taxon>
        <taxon>Ecdysozoa</taxon>
        <taxon>Arthropoda</taxon>
        <taxon>Chelicerata</taxon>
        <taxon>Arachnida</taxon>
        <taxon>Acari</taxon>
        <taxon>Parasitiformes</taxon>
        <taxon>Mesostigmata</taxon>
        <taxon>Gamasina</taxon>
        <taxon>Phytoseioidea</taxon>
        <taxon>Phytoseiidae</taxon>
        <taxon>Typhlodrominae</taxon>
        <taxon>Galendromus</taxon>
    </lineage>
</organism>
<dbReference type="AlphaFoldDB" id="A0AAJ6VYS1"/>
<evidence type="ECO:0000256" key="3">
    <source>
        <dbReference type="ARBA" id="ARBA00023602"/>
    </source>
</evidence>
<dbReference type="GeneID" id="100900031"/>
<dbReference type="RefSeq" id="XP_003744894.1">
    <property type="nucleotide sequence ID" value="XM_003744846.1"/>
</dbReference>
<dbReference type="PANTHER" id="PTHR46035">
    <property type="entry name" value="TETRATRICOPEPTIDE REPEAT PROTEIN 4"/>
    <property type="match status" value="1"/>
</dbReference>
<dbReference type="InterPro" id="IPR019734">
    <property type="entry name" value="TPR_rpt"/>
</dbReference>
<evidence type="ECO:0000259" key="4">
    <source>
        <dbReference type="Pfam" id="PF18972"/>
    </source>
</evidence>
<comment type="similarity">
    <text evidence="3">Belongs to the TTC4 family.</text>
</comment>
<evidence type="ECO:0000313" key="5">
    <source>
        <dbReference type="Proteomes" id="UP000694867"/>
    </source>
</evidence>
<dbReference type="InterPro" id="IPR011990">
    <property type="entry name" value="TPR-like_helical_dom_sf"/>
</dbReference>
<evidence type="ECO:0000256" key="1">
    <source>
        <dbReference type="ARBA" id="ARBA00022737"/>
    </source>
</evidence>
<keyword evidence="1" id="KW-0677">Repeat</keyword>
<protein>
    <submittedName>
        <fullName evidence="6">Tetratricopeptide repeat protein 4</fullName>
    </submittedName>
</protein>
<dbReference type="Proteomes" id="UP000694867">
    <property type="component" value="Unplaced"/>
</dbReference>
<sequence length="396" mass="46352">MSDKKDELLEKLTEEERQELRKRLEDETEEYFKNCKRSEYKEGWNEATWEKEMSEHPLFATSSSDTGELPPLLEAIRQIKYDEEENSPEELARSYKEDGNHLFKKQDYRAAIASYSEGIRQKTLNKELNAQLYLNRAATNFHLNNFGAALEDSIQALEFQPDYVKAMSRAVKCCWSLRKLDECEEFCRQILARGPDEATAKETNEYIEKCSIERKIRERNRRKREKEEQERILKQADLARLIKRGGVQLSPPAEDSDVLPDLTPRYPALRDFPVSVVEDCLIWPVALIYPEVKETDFVQRWNEDSTFKQMLDAMYGDVPVKRKVTDEGTAIIYDPADLQVWYKSSKTGRPVGVRPKHTLRQIIAQKDFLVEDGVPSFWVLRRNSKFEKKFLEEQGT</sequence>
<dbReference type="InterPro" id="IPR044059">
    <property type="entry name" value="Csn1/TTC4_wheel"/>
</dbReference>
<name>A0AAJ6VYS1_9ACAR</name>
<evidence type="ECO:0000313" key="6">
    <source>
        <dbReference type="RefSeq" id="XP_003744894.1"/>
    </source>
</evidence>
<keyword evidence="5" id="KW-1185">Reference proteome</keyword>
<dbReference type="KEGG" id="goe:100900031"/>
<proteinExistence type="inferred from homology"/>
<reference evidence="6" key="1">
    <citation type="submission" date="2025-08" db="UniProtKB">
        <authorList>
            <consortium name="RefSeq"/>
        </authorList>
    </citation>
    <scope>IDENTIFICATION</scope>
</reference>
<dbReference type="GO" id="GO:0005829">
    <property type="term" value="C:cytosol"/>
    <property type="evidence" value="ECO:0007669"/>
    <property type="project" value="TreeGrafter"/>
</dbReference>
<dbReference type="SUPFAM" id="SSF48452">
    <property type="entry name" value="TPR-like"/>
    <property type="match status" value="1"/>
</dbReference>
<dbReference type="CTD" id="35565"/>
<evidence type="ECO:0000256" key="2">
    <source>
        <dbReference type="ARBA" id="ARBA00022803"/>
    </source>
</evidence>
<dbReference type="GO" id="GO:0006457">
    <property type="term" value="P:protein folding"/>
    <property type="evidence" value="ECO:0007669"/>
    <property type="project" value="TreeGrafter"/>
</dbReference>
<dbReference type="SMART" id="SM00028">
    <property type="entry name" value="TPR"/>
    <property type="match status" value="3"/>
</dbReference>
<dbReference type="GO" id="GO:0030544">
    <property type="term" value="F:Hsp70 protein binding"/>
    <property type="evidence" value="ECO:0007669"/>
    <property type="project" value="TreeGrafter"/>
</dbReference>
<accession>A0AAJ6VYS1</accession>
<dbReference type="Pfam" id="PF18972">
    <property type="entry name" value="Wheel"/>
    <property type="match status" value="1"/>
</dbReference>
<feature type="domain" description="Cns1/TTC4 wheel" evidence="4">
    <location>
        <begin position="278"/>
        <end position="392"/>
    </location>
</feature>
<dbReference type="GO" id="GO:0005634">
    <property type="term" value="C:nucleus"/>
    <property type="evidence" value="ECO:0007669"/>
    <property type="project" value="TreeGrafter"/>
</dbReference>
<dbReference type="PANTHER" id="PTHR46035:SF1">
    <property type="entry name" value="TETRATRICOPEPTIDE REPEAT PROTEIN 4"/>
    <property type="match status" value="1"/>
</dbReference>
<gene>
    <name evidence="6" type="primary">LOC100900031</name>
</gene>
<dbReference type="Gene3D" id="1.25.40.10">
    <property type="entry name" value="Tetratricopeptide repeat domain"/>
    <property type="match status" value="1"/>
</dbReference>
<dbReference type="GO" id="GO:0051879">
    <property type="term" value="F:Hsp90 protein binding"/>
    <property type="evidence" value="ECO:0007669"/>
    <property type="project" value="InterPro"/>
</dbReference>